<name>A0A382HSU3_9ZZZZ</name>
<evidence type="ECO:0000313" key="2">
    <source>
        <dbReference type="EMBL" id="SVB90239.1"/>
    </source>
</evidence>
<feature type="compositionally biased region" description="Polar residues" evidence="1">
    <location>
        <begin position="1"/>
        <end position="12"/>
    </location>
</feature>
<feature type="region of interest" description="Disordered" evidence="1">
    <location>
        <begin position="1"/>
        <end position="44"/>
    </location>
</feature>
<feature type="compositionally biased region" description="Polar residues" evidence="1">
    <location>
        <begin position="23"/>
        <end position="32"/>
    </location>
</feature>
<sequence>MQVNPKTPNVPQKSALETPKKGASQNEASENRVQLGKKKMPPDPAINNIMRADKHNATMTLRKSYGMVISSYENVARKDQLSSDAAEQLGRTVSSRIKELNRESQRKIEDLPEYKNLGIKDIRELGEEISDRITEKDEYLQAFALMKHPVFADLMESTETAHRSFSEMMEANGEEHLMFGVFEMIKNLGGLARSQESTQVSQGNNKLNIRV</sequence>
<dbReference type="EMBL" id="UINC01063043">
    <property type="protein sequence ID" value="SVB90239.1"/>
    <property type="molecule type" value="Genomic_DNA"/>
</dbReference>
<organism evidence="2">
    <name type="scientific">marine metagenome</name>
    <dbReference type="NCBI Taxonomy" id="408172"/>
    <lineage>
        <taxon>unclassified sequences</taxon>
        <taxon>metagenomes</taxon>
        <taxon>ecological metagenomes</taxon>
    </lineage>
</organism>
<evidence type="ECO:0000256" key="1">
    <source>
        <dbReference type="SAM" id="MobiDB-lite"/>
    </source>
</evidence>
<protein>
    <submittedName>
        <fullName evidence="2">Uncharacterized protein</fullName>
    </submittedName>
</protein>
<accession>A0A382HSU3</accession>
<proteinExistence type="predicted"/>
<gene>
    <name evidence="2" type="ORF">METZ01_LOCUS243093</name>
</gene>
<reference evidence="2" key="1">
    <citation type="submission" date="2018-05" db="EMBL/GenBank/DDBJ databases">
        <authorList>
            <person name="Lanie J.A."/>
            <person name="Ng W.-L."/>
            <person name="Kazmierczak K.M."/>
            <person name="Andrzejewski T.M."/>
            <person name="Davidsen T.M."/>
            <person name="Wayne K.J."/>
            <person name="Tettelin H."/>
            <person name="Glass J.I."/>
            <person name="Rusch D."/>
            <person name="Podicherti R."/>
            <person name="Tsui H.-C.T."/>
            <person name="Winkler M.E."/>
        </authorList>
    </citation>
    <scope>NUCLEOTIDE SEQUENCE</scope>
</reference>
<dbReference type="AlphaFoldDB" id="A0A382HSU3"/>